<reference evidence="1 3" key="1">
    <citation type="journal article" date="2008" name="Science">
        <title>The Physcomitrella genome reveals evolutionary insights into the conquest of land by plants.</title>
        <authorList>
            <person name="Rensing S."/>
            <person name="Lang D."/>
            <person name="Zimmer A."/>
            <person name="Terry A."/>
            <person name="Salamov A."/>
            <person name="Shapiro H."/>
            <person name="Nishiyama T."/>
            <person name="Perroud P.-F."/>
            <person name="Lindquist E."/>
            <person name="Kamisugi Y."/>
            <person name="Tanahashi T."/>
            <person name="Sakakibara K."/>
            <person name="Fujita T."/>
            <person name="Oishi K."/>
            <person name="Shin-I T."/>
            <person name="Kuroki Y."/>
            <person name="Toyoda A."/>
            <person name="Suzuki Y."/>
            <person name="Hashimoto A."/>
            <person name="Yamaguchi K."/>
            <person name="Sugano A."/>
            <person name="Kohara Y."/>
            <person name="Fujiyama A."/>
            <person name="Anterola A."/>
            <person name="Aoki S."/>
            <person name="Ashton N."/>
            <person name="Barbazuk W.B."/>
            <person name="Barker E."/>
            <person name="Bennetzen J."/>
            <person name="Bezanilla M."/>
            <person name="Blankenship R."/>
            <person name="Cho S.H."/>
            <person name="Dutcher S."/>
            <person name="Estelle M."/>
            <person name="Fawcett J.A."/>
            <person name="Gundlach H."/>
            <person name="Hanada K."/>
            <person name="Heyl A."/>
            <person name="Hicks K.A."/>
            <person name="Hugh J."/>
            <person name="Lohr M."/>
            <person name="Mayer K."/>
            <person name="Melkozernov A."/>
            <person name="Murata T."/>
            <person name="Nelson D."/>
            <person name="Pils B."/>
            <person name="Prigge M."/>
            <person name="Reiss B."/>
            <person name="Renner T."/>
            <person name="Rombauts S."/>
            <person name="Rushton P."/>
            <person name="Sanderfoot A."/>
            <person name="Schween G."/>
            <person name="Shiu S.-H."/>
            <person name="Stueber K."/>
            <person name="Theodoulou F.L."/>
            <person name="Tu H."/>
            <person name="Van de Peer Y."/>
            <person name="Verrier P.J."/>
            <person name="Waters E."/>
            <person name="Wood A."/>
            <person name="Yang L."/>
            <person name="Cove D."/>
            <person name="Cuming A."/>
            <person name="Hasebe M."/>
            <person name="Lucas S."/>
            <person name="Mishler D.B."/>
            <person name="Reski R."/>
            <person name="Grigoriev I."/>
            <person name="Quatrano R.S."/>
            <person name="Boore J.L."/>
        </authorList>
    </citation>
    <scope>NUCLEOTIDE SEQUENCE [LARGE SCALE GENOMIC DNA]</scope>
    <source>
        <strain evidence="2 3">cv. Gransden 2004</strain>
    </source>
</reference>
<keyword evidence="3" id="KW-1185">Reference proteome</keyword>
<evidence type="ECO:0000313" key="2">
    <source>
        <dbReference type="EnsemblPlants" id="PAC:32977787.CDS.1"/>
    </source>
</evidence>
<sequence length="106" mass="12093">MKITYAKVLKARLAHAPMAPTTSKASWRVELVRKGDRVEPKLIAATANLGKYAFNPIRAIPREHLREGLVRSCTYFLLNTQIVEVQLDEEKIRKAMNYLQKCVVIV</sequence>
<dbReference type="AlphaFoldDB" id="A0A2K1KHC7"/>
<dbReference type="EnsemblPlants" id="Pp3c6_27268V3.1">
    <property type="protein sequence ID" value="PAC:32977787.CDS.1"/>
    <property type="gene ID" value="Pp3c6_27268"/>
</dbReference>
<evidence type="ECO:0000313" key="3">
    <source>
        <dbReference type="Proteomes" id="UP000006727"/>
    </source>
</evidence>
<reference evidence="1 3" key="2">
    <citation type="journal article" date="2018" name="Plant J.">
        <title>The Physcomitrella patens chromosome-scale assembly reveals moss genome structure and evolution.</title>
        <authorList>
            <person name="Lang D."/>
            <person name="Ullrich K.K."/>
            <person name="Murat F."/>
            <person name="Fuchs J."/>
            <person name="Jenkins J."/>
            <person name="Haas F.B."/>
            <person name="Piednoel M."/>
            <person name="Gundlach H."/>
            <person name="Van Bel M."/>
            <person name="Meyberg R."/>
            <person name="Vives C."/>
            <person name="Morata J."/>
            <person name="Symeonidi A."/>
            <person name="Hiss M."/>
            <person name="Muchero W."/>
            <person name="Kamisugi Y."/>
            <person name="Saleh O."/>
            <person name="Blanc G."/>
            <person name="Decker E.L."/>
            <person name="van Gessel N."/>
            <person name="Grimwood J."/>
            <person name="Hayes R.D."/>
            <person name="Graham S.W."/>
            <person name="Gunter L.E."/>
            <person name="McDaniel S.F."/>
            <person name="Hoernstein S.N.W."/>
            <person name="Larsson A."/>
            <person name="Li F.W."/>
            <person name="Perroud P.F."/>
            <person name="Phillips J."/>
            <person name="Ranjan P."/>
            <person name="Rokshar D.S."/>
            <person name="Rothfels C.J."/>
            <person name="Schneider L."/>
            <person name="Shu S."/>
            <person name="Stevenson D.W."/>
            <person name="Thummler F."/>
            <person name="Tillich M."/>
            <person name="Villarreal Aguilar J.C."/>
            <person name="Widiez T."/>
            <person name="Wong G.K."/>
            <person name="Wymore A."/>
            <person name="Zhang Y."/>
            <person name="Zimmer A.D."/>
            <person name="Quatrano R.S."/>
            <person name="Mayer K.F.X."/>
            <person name="Goodstein D."/>
            <person name="Casacuberta J.M."/>
            <person name="Vandepoele K."/>
            <person name="Reski R."/>
            <person name="Cuming A.C."/>
            <person name="Tuskan G.A."/>
            <person name="Maumus F."/>
            <person name="Salse J."/>
            <person name="Schmutz J."/>
            <person name="Rensing S.A."/>
        </authorList>
    </citation>
    <scope>NUCLEOTIDE SEQUENCE [LARGE SCALE GENOMIC DNA]</scope>
    <source>
        <strain evidence="2 3">cv. Gransden 2004</strain>
    </source>
</reference>
<dbReference type="Gramene" id="Pp3c6_27268V3.1">
    <property type="protein sequence ID" value="PAC:32977787.CDS.1"/>
    <property type="gene ID" value="Pp3c6_27268"/>
</dbReference>
<proteinExistence type="predicted"/>
<organism evidence="1">
    <name type="scientific">Physcomitrium patens</name>
    <name type="common">Spreading-leaved earth moss</name>
    <name type="synonym">Physcomitrella patens</name>
    <dbReference type="NCBI Taxonomy" id="3218"/>
    <lineage>
        <taxon>Eukaryota</taxon>
        <taxon>Viridiplantae</taxon>
        <taxon>Streptophyta</taxon>
        <taxon>Embryophyta</taxon>
        <taxon>Bryophyta</taxon>
        <taxon>Bryophytina</taxon>
        <taxon>Bryopsida</taxon>
        <taxon>Funariidae</taxon>
        <taxon>Funariales</taxon>
        <taxon>Funariaceae</taxon>
        <taxon>Physcomitrium</taxon>
    </lineage>
</organism>
<evidence type="ECO:0000313" key="1">
    <source>
        <dbReference type="EMBL" id="PNR53184.1"/>
    </source>
</evidence>
<name>A0A2K1KHC7_PHYPA</name>
<dbReference type="InParanoid" id="A0A2K1KHC7"/>
<reference evidence="2" key="3">
    <citation type="submission" date="2020-12" db="UniProtKB">
        <authorList>
            <consortium name="EnsemblPlants"/>
        </authorList>
    </citation>
    <scope>IDENTIFICATION</scope>
</reference>
<accession>A0A2K1KHC7</accession>
<protein>
    <submittedName>
        <fullName evidence="1 2">Uncharacterized protein</fullName>
    </submittedName>
</protein>
<gene>
    <name evidence="1" type="ORF">PHYPA_009559</name>
</gene>
<dbReference type="EMBL" id="ABEU02000006">
    <property type="protein sequence ID" value="PNR53184.1"/>
    <property type="molecule type" value="Genomic_DNA"/>
</dbReference>
<dbReference type="Proteomes" id="UP000006727">
    <property type="component" value="Chromosome 6"/>
</dbReference>